<dbReference type="InterPro" id="IPR002156">
    <property type="entry name" value="RNaseH_domain"/>
</dbReference>
<sequence length="397" mass="44319">MVNVWNEPWLPGPGDGRVRNCHIDISYTYVSDLIDSTTATWKVDVLEALFDEARVSRICSIPLSKAGLSDEIFWRPDGLGVYTVKSGYRLIRGDLSSSTSMNSSSHSMIMSRFYNEMWAVNLPSKIKINMWRIANNFLPTFENLQIRRLDVSNICPLCLTSSESIEHLMRDCSFIKTLFDMQGVQLFSVSPDFVWNEWVVHEGLIASTHDSISFIQAFIYENEMLSSLVHKQVSPYHIGWSGPVEDVIKCNFDSAYDALSRESMSGFIFCDNDGLIMAAGVSFHRHVADTFVVEALACLQATIFAKDLGFAKVVIEGDSLTVIKKVCSSTPDGSLIGPIIHDIREASKGFDSVIFGFVHRDANITAHTLAREGKEQRSSMFWIEEAPPGTTAAVARD</sequence>
<comment type="caution">
    <text evidence="3">The sequence shown here is derived from an EMBL/GenBank/DDBJ whole genome shotgun (WGS) entry which is preliminary data.</text>
</comment>
<dbReference type="InterPro" id="IPR012337">
    <property type="entry name" value="RNaseH-like_sf"/>
</dbReference>
<dbReference type="Proteomes" id="UP001396334">
    <property type="component" value="Unassembled WGS sequence"/>
</dbReference>
<accession>A0ABR2NES3</accession>
<dbReference type="InterPro" id="IPR036397">
    <property type="entry name" value="RNaseH_sf"/>
</dbReference>
<name>A0ABR2NES3_9ROSI</name>
<dbReference type="InterPro" id="IPR026960">
    <property type="entry name" value="RVT-Znf"/>
</dbReference>
<evidence type="ECO:0000313" key="4">
    <source>
        <dbReference type="Proteomes" id="UP001396334"/>
    </source>
</evidence>
<feature type="domain" description="Reverse transcriptase zinc-binding" evidence="2">
    <location>
        <begin position="82"/>
        <end position="177"/>
    </location>
</feature>
<dbReference type="SUPFAM" id="SSF53098">
    <property type="entry name" value="Ribonuclease H-like"/>
    <property type="match status" value="1"/>
</dbReference>
<evidence type="ECO:0000313" key="3">
    <source>
        <dbReference type="EMBL" id="KAK8974624.1"/>
    </source>
</evidence>
<dbReference type="Gene3D" id="3.30.420.10">
    <property type="entry name" value="Ribonuclease H-like superfamily/Ribonuclease H"/>
    <property type="match status" value="1"/>
</dbReference>
<dbReference type="EMBL" id="JBBPBN010000160">
    <property type="protein sequence ID" value="KAK8974624.1"/>
    <property type="molecule type" value="Genomic_DNA"/>
</dbReference>
<protein>
    <submittedName>
        <fullName evidence="3">Uncharacterized protein</fullName>
    </submittedName>
</protein>
<proteinExistence type="predicted"/>
<gene>
    <name evidence="3" type="ORF">V6N11_045190</name>
</gene>
<evidence type="ECO:0000259" key="1">
    <source>
        <dbReference type="Pfam" id="PF13456"/>
    </source>
</evidence>
<dbReference type="InterPro" id="IPR044730">
    <property type="entry name" value="RNase_H-like_dom_plant"/>
</dbReference>
<dbReference type="PANTHER" id="PTHR47074:SF61">
    <property type="entry name" value="RNASE H TYPE-1 DOMAIN-CONTAINING PROTEIN"/>
    <property type="match status" value="1"/>
</dbReference>
<organism evidence="3 4">
    <name type="scientific">Hibiscus sabdariffa</name>
    <name type="common">roselle</name>
    <dbReference type="NCBI Taxonomy" id="183260"/>
    <lineage>
        <taxon>Eukaryota</taxon>
        <taxon>Viridiplantae</taxon>
        <taxon>Streptophyta</taxon>
        <taxon>Embryophyta</taxon>
        <taxon>Tracheophyta</taxon>
        <taxon>Spermatophyta</taxon>
        <taxon>Magnoliopsida</taxon>
        <taxon>eudicotyledons</taxon>
        <taxon>Gunneridae</taxon>
        <taxon>Pentapetalae</taxon>
        <taxon>rosids</taxon>
        <taxon>malvids</taxon>
        <taxon>Malvales</taxon>
        <taxon>Malvaceae</taxon>
        <taxon>Malvoideae</taxon>
        <taxon>Hibiscus</taxon>
    </lineage>
</organism>
<reference evidence="3 4" key="1">
    <citation type="journal article" date="2024" name="G3 (Bethesda)">
        <title>Genome assembly of Hibiscus sabdariffa L. provides insights into metabolisms of medicinal natural products.</title>
        <authorList>
            <person name="Kim T."/>
        </authorList>
    </citation>
    <scope>NUCLEOTIDE SEQUENCE [LARGE SCALE GENOMIC DNA]</scope>
    <source>
        <strain evidence="3">TK-2024</strain>
        <tissue evidence="3">Old leaves</tissue>
    </source>
</reference>
<dbReference type="Pfam" id="PF13966">
    <property type="entry name" value="zf-RVT"/>
    <property type="match status" value="1"/>
</dbReference>
<dbReference type="PANTHER" id="PTHR47074">
    <property type="entry name" value="BNAC02G40300D PROTEIN"/>
    <property type="match status" value="1"/>
</dbReference>
<feature type="domain" description="RNase H type-1" evidence="1">
    <location>
        <begin position="251"/>
        <end position="372"/>
    </location>
</feature>
<keyword evidence="4" id="KW-1185">Reference proteome</keyword>
<dbReference type="Pfam" id="PF13456">
    <property type="entry name" value="RVT_3"/>
    <property type="match status" value="1"/>
</dbReference>
<dbReference type="InterPro" id="IPR052929">
    <property type="entry name" value="RNase_H-like_EbsB-rel"/>
</dbReference>
<dbReference type="CDD" id="cd06222">
    <property type="entry name" value="RNase_H_like"/>
    <property type="match status" value="1"/>
</dbReference>
<evidence type="ECO:0000259" key="2">
    <source>
        <dbReference type="Pfam" id="PF13966"/>
    </source>
</evidence>